<feature type="region of interest" description="Disordered" evidence="3">
    <location>
        <begin position="30"/>
        <end position="60"/>
    </location>
</feature>
<feature type="compositionally biased region" description="Basic residues" evidence="3">
    <location>
        <begin position="592"/>
        <end position="603"/>
    </location>
</feature>
<dbReference type="OrthoDB" id="43191at2759"/>
<feature type="region of interest" description="Disordered" evidence="3">
    <location>
        <begin position="800"/>
        <end position="850"/>
    </location>
</feature>
<evidence type="ECO:0000256" key="1">
    <source>
        <dbReference type="ARBA" id="ARBA00022723"/>
    </source>
</evidence>
<feature type="compositionally biased region" description="Basic and acidic residues" evidence="3">
    <location>
        <begin position="487"/>
        <end position="505"/>
    </location>
</feature>
<sequence>MSANKLLDLMLCEEPDEDYGFGRCGGGGGGGNENDGGKPAWATGGRNSRTPLGSSGTSISLLSSRPRRTYGLKSDPLSHVAYLFSALVHDVDHTGISNRQLVLEMDDLALLYNDQSVAEQRSLAVAFTTLKQAGYTELRDMLFRSEGVGGVGGREEYFKFRKIVIDLVLATDIASPERAQLVKSKWKEAFGDMIVAEKAEKLKNKTNAVNSSTSRGSRASGKFGGENNGGEKAGGASQRGRNMARVRGRRRGSSEPHVKRDLRDAENNASSLEDAVEDSESSPPPLHLPASEEEAKTQTYKPFDSHGVGGGSGRRIILSSVNLSPSSSLDNSSRSSSGQDRRRARLGVHGRQSSLRSIQSIDTSAISLGSDHSALVLRNSLNSSGRSAPIPEVEPGDLPGRRETLCSDALDDSTDCGSIDCFSRTFSDSSDSSLSDMMGSEEEDDGDEFDQSAVSRTKMNFDGGGLLNQMNGQGDGAGPTGVGGGEGAERPTEIVPRRSRGDGRRWGTGNLAGNLPKINDHEDGNDGGGPGGGNVGGKISPVRGRSVTTRTVAASAIPAIKTPPSASSGGAVHRPPWQLNGVKSTAPSSNPPRKRAGSLRLRGRRVEGSLSMSMMTPDEMSRARRPRAQSEDRRLGVRRALDLSGSTILPYGNKGGLRGSANSNASGQTSGGGDTDVDPSDEPDELRATVVLEQMMRAADVGALLQDWDNMMKWSTRLYGELMNGFLAERGEDPRTGWHENQIKFFDFYILPLAKNLGVMRVFDENDGDVFVYCVKANLARWIEEGSRETELMMRRDEEKRLRATEQGESVGGNDLPSGKEEEDSPMESPGGDRGRYAGRRSKLAEVKFD</sequence>
<feature type="compositionally biased region" description="Basic residues" evidence="3">
    <location>
        <begin position="242"/>
        <end position="251"/>
    </location>
</feature>
<dbReference type="InterPro" id="IPR036971">
    <property type="entry name" value="PDEase_catalytic_dom_sf"/>
</dbReference>
<dbReference type="Proteomes" id="UP000266841">
    <property type="component" value="Unassembled WGS sequence"/>
</dbReference>
<evidence type="ECO:0000313" key="6">
    <source>
        <dbReference type="Proteomes" id="UP000266841"/>
    </source>
</evidence>
<feature type="compositionally biased region" description="Gly residues" evidence="3">
    <location>
        <begin position="526"/>
        <end position="536"/>
    </location>
</feature>
<organism evidence="5 6">
    <name type="scientific">Thalassiosira oceanica</name>
    <name type="common">Marine diatom</name>
    <dbReference type="NCBI Taxonomy" id="159749"/>
    <lineage>
        <taxon>Eukaryota</taxon>
        <taxon>Sar</taxon>
        <taxon>Stramenopiles</taxon>
        <taxon>Ochrophyta</taxon>
        <taxon>Bacillariophyta</taxon>
        <taxon>Coscinodiscophyceae</taxon>
        <taxon>Thalassiosirophycidae</taxon>
        <taxon>Thalassiosirales</taxon>
        <taxon>Thalassiosiraceae</taxon>
        <taxon>Thalassiosira</taxon>
    </lineage>
</organism>
<dbReference type="GO" id="GO:0046872">
    <property type="term" value="F:metal ion binding"/>
    <property type="evidence" value="ECO:0007669"/>
    <property type="project" value="UniProtKB-KW"/>
</dbReference>
<feature type="compositionally biased region" description="Polar residues" evidence="3">
    <location>
        <begin position="205"/>
        <end position="217"/>
    </location>
</feature>
<comment type="caution">
    <text evidence="5">The sequence shown here is derived from an EMBL/GenBank/DDBJ whole genome shotgun (WGS) entry which is preliminary data.</text>
</comment>
<dbReference type="EMBL" id="AGNL01033270">
    <property type="protein sequence ID" value="EJK55763.1"/>
    <property type="molecule type" value="Genomic_DNA"/>
</dbReference>
<keyword evidence="2" id="KW-0378">Hydrolase</keyword>
<feature type="region of interest" description="Disordered" evidence="3">
    <location>
        <begin position="471"/>
        <end position="682"/>
    </location>
</feature>
<evidence type="ECO:0000259" key="4">
    <source>
        <dbReference type="PROSITE" id="PS51845"/>
    </source>
</evidence>
<dbReference type="AlphaFoldDB" id="K0RPS4"/>
<dbReference type="eggNOG" id="KOG3689">
    <property type="taxonomic scope" value="Eukaryota"/>
</dbReference>
<accession>K0RPS4</accession>
<proteinExistence type="predicted"/>
<evidence type="ECO:0000256" key="3">
    <source>
        <dbReference type="SAM" id="MobiDB-lite"/>
    </source>
</evidence>
<evidence type="ECO:0000256" key="2">
    <source>
        <dbReference type="ARBA" id="ARBA00022801"/>
    </source>
</evidence>
<feature type="region of interest" description="Disordered" evidence="3">
    <location>
        <begin position="427"/>
        <end position="450"/>
    </location>
</feature>
<evidence type="ECO:0000313" key="5">
    <source>
        <dbReference type="EMBL" id="EJK55763.1"/>
    </source>
</evidence>
<feature type="domain" description="PDEase" evidence="4">
    <location>
        <begin position="1"/>
        <end position="174"/>
    </location>
</feature>
<feature type="region of interest" description="Disordered" evidence="3">
    <location>
        <begin position="205"/>
        <end position="356"/>
    </location>
</feature>
<feature type="compositionally biased region" description="Acidic residues" evidence="3">
    <location>
        <begin position="439"/>
        <end position="450"/>
    </location>
</feature>
<feature type="compositionally biased region" description="Basic and acidic residues" evidence="3">
    <location>
        <begin position="628"/>
        <end position="641"/>
    </location>
</feature>
<keyword evidence="1" id="KW-0479">Metal-binding</keyword>
<feature type="compositionally biased region" description="Low complexity" evidence="3">
    <location>
        <begin position="314"/>
        <end position="337"/>
    </location>
</feature>
<dbReference type="PROSITE" id="PS51845">
    <property type="entry name" value="PDEASE_I_2"/>
    <property type="match status" value="1"/>
</dbReference>
<feature type="compositionally biased region" description="Basic and acidic residues" evidence="3">
    <location>
        <begin position="252"/>
        <end position="266"/>
    </location>
</feature>
<dbReference type="GO" id="GO:0004114">
    <property type="term" value="F:3',5'-cyclic-nucleotide phosphodiesterase activity"/>
    <property type="evidence" value="ECO:0007669"/>
    <property type="project" value="InterPro"/>
</dbReference>
<dbReference type="GO" id="GO:0007165">
    <property type="term" value="P:signal transduction"/>
    <property type="evidence" value="ECO:0007669"/>
    <property type="project" value="InterPro"/>
</dbReference>
<dbReference type="InterPro" id="IPR002073">
    <property type="entry name" value="PDEase_catalytic_dom"/>
</dbReference>
<reference evidence="5 6" key="1">
    <citation type="journal article" date="2012" name="Genome Biol.">
        <title>Genome and low-iron response of an oceanic diatom adapted to chronic iron limitation.</title>
        <authorList>
            <person name="Lommer M."/>
            <person name="Specht M."/>
            <person name="Roy A.S."/>
            <person name="Kraemer L."/>
            <person name="Andreson R."/>
            <person name="Gutowska M.A."/>
            <person name="Wolf J."/>
            <person name="Bergner S.V."/>
            <person name="Schilhabel M.B."/>
            <person name="Klostermeier U.C."/>
            <person name="Beiko R.G."/>
            <person name="Rosenstiel P."/>
            <person name="Hippler M."/>
            <person name="Laroche J."/>
        </authorList>
    </citation>
    <scope>NUCLEOTIDE SEQUENCE [LARGE SCALE GENOMIC DNA]</scope>
    <source>
        <strain evidence="5 6">CCMP1005</strain>
    </source>
</reference>
<dbReference type="PANTHER" id="PTHR11347">
    <property type="entry name" value="CYCLIC NUCLEOTIDE PHOSPHODIESTERASE"/>
    <property type="match status" value="1"/>
</dbReference>
<feature type="compositionally biased region" description="Gly residues" evidence="3">
    <location>
        <begin position="222"/>
        <end position="233"/>
    </location>
</feature>
<feature type="compositionally biased region" description="Gly residues" evidence="3">
    <location>
        <begin position="473"/>
        <end position="486"/>
    </location>
</feature>
<name>K0RPS4_THAOC</name>
<gene>
    <name evidence="5" type="ORF">THAOC_24468</name>
</gene>
<protein>
    <recommendedName>
        <fullName evidence="4">PDEase domain-containing protein</fullName>
    </recommendedName>
</protein>
<dbReference type="SUPFAM" id="SSF109604">
    <property type="entry name" value="HD-domain/PDEase-like"/>
    <property type="match status" value="2"/>
</dbReference>
<dbReference type="Pfam" id="PF00233">
    <property type="entry name" value="PDEase_I"/>
    <property type="match status" value="1"/>
</dbReference>
<keyword evidence="6" id="KW-1185">Reference proteome</keyword>
<dbReference type="Gene3D" id="1.10.1300.10">
    <property type="entry name" value="3'5'-cyclic nucleotide phosphodiesterase, catalytic domain"/>
    <property type="match status" value="2"/>
</dbReference>
<feature type="compositionally biased region" description="Low complexity" evidence="3">
    <location>
        <begin position="427"/>
        <end position="438"/>
    </location>
</feature>